<comment type="caution">
    <text evidence="4">The sequence shown here is derived from an EMBL/GenBank/DDBJ whole genome shotgun (WGS) entry which is preliminary data.</text>
</comment>
<dbReference type="AlphaFoldDB" id="X1HFP5"/>
<feature type="domain" description="Transposase IS4-like" evidence="2">
    <location>
        <begin position="181"/>
        <end position="268"/>
    </location>
</feature>
<evidence type="ECO:0008006" key="5">
    <source>
        <dbReference type="Google" id="ProtNLM"/>
    </source>
</evidence>
<dbReference type="InterPro" id="IPR002559">
    <property type="entry name" value="Transposase_11"/>
</dbReference>
<dbReference type="GO" id="GO:0004803">
    <property type="term" value="F:transposase activity"/>
    <property type="evidence" value="ECO:0007669"/>
    <property type="project" value="InterPro"/>
</dbReference>
<evidence type="ECO:0000259" key="2">
    <source>
        <dbReference type="Pfam" id="PF01609"/>
    </source>
</evidence>
<evidence type="ECO:0000313" key="4">
    <source>
        <dbReference type="EMBL" id="GAH52649.1"/>
    </source>
</evidence>
<evidence type="ECO:0000256" key="1">
    <source>
        <dbReference type="SAM" id="MobiDB-lite"/>
    </source>
</evidence>
<proteinExistence type="predicted"/>
<feature type="non-terminal residue" evidence="4">
    <location>
        <position position="276"/>
    </location>
</feature>
<evidence type="ECO:0000259" key="3">
    <source>
        <dbReference type="Pfam" id="PF05598"/>
    </source>
</evidence>
<feature type="compositionally biased region" description="Low complexity" evidence="1">
    <location>
        <begin position="145"/>
        <end position="154"/>
    </location>
</feature>
<sequence length="276" mass="32231">MQHFQTSFFYDLQELIRNAPLMRKYYYIFKALNLSALPDRNYGIGATGHSRHAMLRAFIIKHLEGIKSVPRLIEYLNSIPPLLELCGFELGNLPDESQFYRFLHKTKNSTLKTIRQKANELLIKESFATLDEFILDSKPVMAATKENNFKNPNRNNKDKTKKPKRNPRATLSYYSCQVTDGKKQNMIFFWGYRTHAIVTKEGICLVEKTLPNNITDAEAAFSLIRELKRRFRFKKGAIFIGDKAYDVRELYTFIIEQMKSQPYIPINPRNQKADKT</sequence>
<dbReference type="GO" id="GO:0006313">
    <property type="term" value="P:DNA transposition"/>
    <property type="evidence" value="ECO:0007669"/>
    <property type="project" value="InterPro"/>
</dbReference>
<feature type="region of interest" description="Disordered" evidence="1">
    <location>
        <begin position="145"/>
        <end position="167"/>
    </location>
</feature>
<dbReference type="GO" id="GO:0003677">
    <property type="term" value="F:DNA binding"/>
    <property type="evidence" value="ECO:0007669"/>
    <property type="project" value="InterPro"/>
</dbReference>
<dbReference type="Pfam" id="PF05598">
    <property type="entry name" value="DUF772"/>
    <property type="match status" value="1"/>
</dbReference>
<organism evidence="4">
    <name type="scientific">marine sediment metagenome</name>
    <dbReference type="NCBI Taxonomy" id="412755"/>
    <lineage>
        <taxon>unclassified sequences</taxon>
        <taxon>metagenomes</taxon>
        <taxon>ecological metagenomes</taxon>
    </lineage>
</organism>
<protein>
    <recommendedName>
        <fullName evidence="5">Transposase InsH N-terminal domain-containing protein</fullName>
    </recommendedName>
</protein>
<accession>X1HFP5</accession>
<dbReference type="EMBL" id="BARU01022079">
    <property type="protein sequence ID" value="GAH52649.1"/>
    <property type="molecule type" value="Genomic_DNA"/>
</dbReference>
<dbReference type="Pfam" id="PF01609">
    <property type="entry name" value="DDE_Tnp_1"/>
    <property type="match status" value="1"/>
</dbReference>
<name>X1HFP5_9ZZZZ</name>
<reference evidence="4" key="1">
    <citation type="journal article" date="2014" name="Front. Microbiol.">
        <title>High frequency of phylogenetically diverse reductive dehalogenase-homologous genes in deep subseafloor sedimentary metagenomes.</title>
        <authorList>
            <person name="Kawai M."/>
            <person name="Futagami T."/>
            <person name="Toyoda A."/>
            <person name="Takaki Y."/>
            <person name="Nishi S."/>
            <person name="Hori S."/>
            <person name="Arai W."/>
            <person name="Tsubouchi T."/>
            <person name="Morono Y."/>
            <person name="Uchiyama I."/>
            <person name="Ito T."/>
            <person name="Fujiyama A."/>
            <person name="Inagaki F."/>
            <person name="Takami H."/>
        </authorList>
    </citation>
    <scope>NUCLEOTIDE SEQUENCE</scope>
    <source>
        <strain evidence="4">Expedition CK06-06</strain>
    </source>
</reference>
<feature type="domain" description="Transposase InsH N-terminal" evidence="3">
    <location>
        <begin position="43"/>
        <end position="104"/>
    </location>
</feature>
<gene>
    <name evidence="4" type="ORF">S03H2_36022</name>
</gene>
<dbReference type="InterPro" id="IPR008490">
    <property type="entry name" value="Transposase_InsH_N"/>
</dbReference>